<name>A0A3P6UG61_LITSI</name>
<accession>A0A3P6UG61</accession>
<reference evidence="1 2" key="1">
    <citation type="submission" date="2018-08" db="EMBL/GenBank/DDBJ databases">
        <authorList>
            <person name="Laetsch R D."/>
            <person name="Stevens L."/>
            <person name="Kumar S."/>
            <person name="Blaxter L. M."/>
        </authorList>
    </citation>
    <scope>NUCLEOTIDE SEQUENCE [LARGE SCALE GENOMIC DNA]</scope>
</reference>
<dbReference type="STRING" id="42156.A0A3P6UG61"/>
<dbReference type="InterPro" id="IPR032675">
    <property type="entry name" value="LRR_dom_sf"/>
</dbReference>
<proteinExistence type="predicted"/>
<dbReference type="OrthoDB" id="5859291at2759"/>
<organism evidence="1 2">
    <name type="scientific">Litomosoides sigmodontis</name>
    <name type="common">Filarial nematode worm</name>
    <dbReference type="NCBI Taxonomy" id="42156"/>
    <lineage>
        <taxon>Eukaryota</taxon>
        <taxon>Metazoa</taxon>
        <taxon>Ecdysozoa</taxon>
        <taxon>Nematoda</taxon>
        <taxon>Chromadorea</taxon>
        <taxon>Rhabditida</taxon>
        <taxon>Spirurina</taxon>
        <taxon>Spiruromorpha</taxon>
        <taxon>Filarioidea</taxon>
        <taxon>Onchocercidae</taxon>
        <taxon>Litomosoides</taxon>
    </lineage>
</organism>
<evidence type="ECO:0000313" key="1">
    <source>
        <dbReference type="EMBL" id="VDK76221.1"/>
    </source>
</evidence>
<dbReference type="SUPFAM" id="SSF52047">
    <property type="entry name" value="RNI-like"/>
    <property type="match status" value="1"/>
</dbReference>
<dbReference type="AlphaFoldDB" id="A0A3P6UG61"/>
<protein>
    <recommendedName>
        <fullName evidence="3">Mitochondrial ATP synthase regulatory component factor B</fullName>
    </recommendedName>
</protein>
<keyword evidence="2" id="KW-1185">Reference proteome</keyword>
<evidence type="ECO:0008006" key="3">
    <source>
        <dbReference type="Google" id="ProtNLM"/>
    </source>
</evidence>
<dbReference type="Proteomes" id="UP000277928">
    <property type="component" value="Unassembled WGS sequence"/>
</dbReference>
<dbReference type="EMBL" id="UYRX01000168">
    <property type="protein sequence ID" value="VDK76221.1"/>
    <property type="molecule type" value="Genomic_DNA"/>
</dbReference>
<sequence length="279" mass="32063">MVEFIALPFRFPSVFGVTVSLQSLKRFTVQISSIRNLHVKKLIADKFSNRFRIDRVMHFGPELACLEWLMECGSSEVIMSDGTSITCRSDMRRYIRDFGFNFRSIPIPATSFKWSPVLPTVSMKKLDAIYEIRWAKKPNVYIVKVDATDSAIGDVGFQYFKECRQVEVLKLNFCDFFTDAAIEHLVLGRPSRTLRNIEIVSNPYVSDNFIKWIKRIRGLQRAHFYFLPCVTKEASALQSLKTSLPGCRISFPEVKEVGYGYGCAVKDENVSNHKTEARR</sequence>
<dbReference type="Gene3D" id="3.80.10.10">
    <property type="entry name" value="Ribonuclease Inhibitor"/>
    <property type="match status" value="1"/>
</dbReference>
<evidence type="ECO:0000313" key="2">
    <source>
        <dbReference type="Proteomes" id="UP000277928"/>
    </source>
</evidence>
<dbReference type="OMA" id="FQYFKEC"/>
<gene>
    <name evidence="1" type="ORF">NLS_LOCUS3202</name>
</gene>